<gene>
    <name evidence="1" type="ORF">ACE1B6_01155</name>
</gene>
<dbReference type="RefSeq" id="WP_413255397.1">
    <property type="nucleotide sequence ID" value="NZ_JBHFNS010000014.1"/>
</dbReference>
<dbReference type="InterPro" id="IPR018317">
    <property type="entry name" value="QueC"/>
</dbReference>
<evidence type="ECO:0000313" key="2">
    <source>
        <dbReference type="Proteomes" id="UP001576776"/>
    </source>
</evidence>
<organism evidence="1 2">
    <name type="scientific">Floridaenema fluviatile BLCC-F154</name>
    <dbReference type="NCBI Taxonomy" id="3153640"/>
    <lineage>
        <taxon>Bacteria</taxon>
        <taxon>Bacillati</taxon>
        <taxon>Cyanobacteriota</taxon>
        <taxon>Cyanophyceae</taxon>
        <taxon>Oscillatoriophycideae</taxon>
        <taxon>Aerosakkonematales</taxon>
        <taxon>Aerosakkonemataceae</taxon>
        <taxon>Floridanema</taxon>
        <taxon>Floridanema fluviatile</taxon>
    </lineage>
</organism>
<dbReference type="PANTHER" id="PTHR43169">
    <property type="entry name" value="EXSB FAMILY PROTEIN"/>
    <property type="match status" value="1"/>
</dbReference>
<dbReference type="GO" id="GO:0016874">
    <property type="term" value="F:ligase activity"/>
    <property type="evidence" value="ECO:0007669"/>
    <property type="project" value="UniProtKB-KW"/>
</dbReference>
<name>A0ABV4Y5S8_9CYAN</name>
<protein>
    <submittedName>
        <fullName evidence="1">7-cyano-7-deazaguanine synthase</fullName>
        <ecNumber evidence="1">6.3.4.20</ecNumber>
    </submittedName>
</protein>
<dbReference type="Gene3D" id="3.40.50.620">
    <property type="entry name" value="HUPs"/>
    <property type="match status" value="1"/>
</dbReference>
<dbReference type="EC" id="6.3.4.20" evidence="1"/>
<comment type="caution">
    <text evidence="1">The sequence shown here is derived from an EMBL/GenBank/DDBJ whole genome shotgun (WGS) entry which is preliminary data.</text>
</comment>
<dbReference type="InterPro" id="IPR052188">
    <property type="entry name" value="Ni-pincer_cofactor_biosynth"/>
</dbReference>
<evidence type="ECO:0000313" key="1">
    <source>
        <dbReference type="EMBL" id="MFB2933863.1"/>
    </source>
</evidence>
<dbReference type="Pfam" id="PF06508">
    <property type="entry name" value="QueC"/>
    <property type="match status" value="1"/>
</dbReference>
<reference evidence="1 2" key="1">
    <citation type="submission" date="2024-09" db="EMBL/GenBank/DDBJ databases">
        <title>Floridaenema gen nov. (Aerosakkonemataceae, Aerosakkonematales ord. nov., Cyanobacteria) from benthic tropical and subtropical fresh waters, with the description of four new species.</title>
        <authorList>
            <person name="Moretto J.A."/>
            <person name="Berthold D.E."/>
            <person name="Lefler F.W."/>
            <person name="Huang I.-S."/>
            <person name="Laughinghouse H. IV."/>
        </authorList>
    </citation>
    <scope>NUCLEOTIDE SEQUENCE [LARGE SCALE GENOMIC DNA]</scope>
    <source>
        <strain evidence="1 2">BLCC-F154</strain>
    </source>
</reference>
<keyword evidence="2" id="KW-1185">Reference proteome</keyword>
<dbReference type="PANTHER" id="PTHR43169:SF3">
    <property type="entry name" value="ATPASE, PP-LOOP SUPERFAMILY-RELATED"/>
    <property type="match status" value="1"/>
</dbReference>
<keyword evidence="1" id="KW-0436">Ligase</keyword>
<proteinExistence type="predicted"/>
<dbReference type="SUPFAM" id="SSF52402">
    <property type="entry name" value="Adenine nucleotide alpha hydrolases-like"/>
    <property type="match status" value="1"/>
</dbReference>
<sequence length="360" mass="41678">MKANNSLFNNFGFLLPKFLREDYSPYKCNVSANRENYNFRARRIHWQNMIKTWVNTGKNPFLKPVECNNCLFDTRIPNIYIGSDGLCNMCMTYKKNFKLETLQSELETFVNTPRERGVNIDAVVAFSGGKDSAAALYWAKKKLHLEVVAVLVQNGFIPEQVINNGRELCDKLGVELVVLNIELAPFVKDMMDKNFTNGYPCYKCGEMFHKEIQEYCGKQRINRVILGRNWWRWIEPEVRSVRWVKDEASELNLQFFSLPFALQLTEKDVYKMLDDIGWKTVKIHGNSTNCVIPGLIEYPIYQRLGYHPELNLLSREVISGFLDKEEAKSQLADIKDNTDILQKMVNKKLQETQSGLGKQG</sequence>
<dbReference type="InterPro" id="IPR014729">
    <property type="entry name" value="Rossmann-like_a/b/a_fold"/>
</dbReference>
<dbReference type="EMBL" id="JBHFNS010000014">
    <property type="protein sequence ID" value="MFB2933863.1"/>
    <property type="molecule type" value="Genomic_DNA"/>
</dbReference>
<accession>A0ABV4Y5S8</accession>
<dbReference type="Proteomes" id="UP001576776">
    <property type="component" value="Unassembled WGS sequence"/>
</dbReference>